<feature type="transmembrane region" description="Helical" evidence="1">
    <location>
        <begin position="86"/>
        <end position="106"/>
    </location>
</feature>
<dbReference type="EMBL" id="RAPY01000001">
    <property type="protein sequence ID" value="RKE57177.1"/>
    <property type="molecule type" value="Genomic_DNA"/>
</dbReference>
<feature type="transmembrane region" description="Helical" evidence="1">
    <location>
        <begin position="140"/>
        <end position="157"/>
    </location>
</feature>
<keyword evidence="1" id="KW-0472">Membrane</keyword>
<evidence type="ECO:0000313" key="2">
    <source>
        <dbReference type="EMBL" id="RKE57177.1"/>
    </source>
</evidence>
<keyword evidence="1" id="KW-0812">Transmembrane</keyword>
<sequence length="334" mass="39264">MIETKSKPRWYDYLICIVVGILVVASCNFVAYIPALRSLPEPLYDKMIVDRISWSLSFATIFYGFWFWIVVMMAQADFKHKPPNDLVLWAIVPYTFSNLFFGYGLFSDRRSSSALAEALDEVYISRVEPEIMAFYQQADLKYYLSAILIGYFVLIYFRGYRKRMFAILSAQSKKTPKKMKSKDREDKKLIDEAQKLANTFADTDKVKSTDPAREGVDVDFFAFIYGEGFDYVIINEGHVVPFFNKDDEPLDTIFEGIFVQINRTLYIRADHIMLFDLEKLYIIISPMLEELFEKITKQSVQNKLYSYRCLHKPKSYYQIEPRLVEKIKSRFKMD</sequence>
<dbReference type="RefSeq" id="WP_120258757.1">
    <property type="nucleotide sequence ID" value="NZ_RAPY01000001.1"/>
</dbReference>
<dbReference type="OrthoDB" id="696470at2"/>
<dbReference type="PROSITE" id="PS51257">
    <property type="entry name" value="PROKAR_LIPOPROTEIN"/>
    <property type="match status" value="1"/>
</dbReference>
<keyword evidence="3" id="KW-1185">Reference proteome</keyword>
<dbReference type="Proteomes" id="UP000286246">
    <property type="component" value="Unassembled WGS sequence"/>
</dbReference>
<keyword evidence="1" id="KW-1133">Transmembrane helix</keyword>
<comment type="caution">
    <text evidence="2">The sequence shown here is derived from an EMBL/GenBank/DDBJ whole genome shotgun (WGS) entry which is preliminary data.</text>
</comment>
<protein>
    <recommendedName>
        <fullName evidence="4">LytTr DNA-binding domain-containing protein</fullName>
    </recommendedName>
</protein>
<reference evidence="2 3" key="1">
    <citation type="submission" date="2018-09" db="EMBL/GenBank/DDBJ databases">
        <title>Genomic Encyclopedia of Type Strains, Phase III (KMG-III): the genomes of soil and plant-associated and newly described type strains.</title>
        <authorList>
            <person name="Whitman W."/>
        </authorList>
    </citation>
    <scope>NUCLEOTIDE SEQUENCE [LARGE SCALE GENOMIC DNA]</scope>
    <source>
        <strain evidence="2 3">CECT 7938</strain>
    </source>
</reference>
<evidence type="ECO:0000313" key="3">
    <source>
        <dbReference type="Proteomes" id="UP000286246"/>
    </source>
</evidence>
<gene>
    <name evidence="2" type="ORF">DFQ12_2055</name>
</gene>
<proteinExistence type="predicted"/>
<evidence type="ECO:0000256" key="1">
    <source>
        <dbReference type="SAM" id="Phobius"/>
    </source>
</evidence>
<feature type="transmembrane region" description="Helical" evidence="1">
    <location>
        <begin position="12"/>
        <end position="32"/>
    </location>
</feature>
<name>A0A420BKH5_SPHD1</name>
<accession>A0A420BKH5</accession>
<feature type="transmembrane region" description="Helical" evidence="1">
    <location>
        <begin position="52"/>
        <end position="74"/>
    </location>
</feature>
<dbReference type="AlphaFoldDB" id="A0A420BKH5"/>
<evidence type="ECO:0008006" key="4">
    <source>
        <dbReference type="Google" id="ProtNLM"/>
    </source>
</evidence>
<organism evidence="2 3">
    <name type="scientific">Sphingobacterium detergens</name>
    <dbReference type="NCBI Taxonomy" id="1145106"/>
    <lineage>
        <taxon>Bacteria</taxon>
        <taxon>Pseudomonadati</taxon>
        <taxon>Bacteroidota</taxon>
        <taxon>Sphingobacteriia</taxon>
        <taxon>Sphingobacteriales</taxon>
        <taxon>Sphingobacteriaceae</taxon>
        <taxon>Sphingobacterium</taxon>
    </lineage>
</organism>